<reference evidence="1 2" key="1">
    <citation type="submission" date="2017-04" db="EMBL/GenBank/DDBJ databases">
        <authorList>
            <person name="Afonso C.L."/>
            <person name="Miller P.J."/>
            <person name="Scott M.A."/>
            <person name="Spackman E."/>
            <person name="Goraichik I."/>
            <person name="Dimitrov K.M."/>
            <person name="Suarez D.L."/>
            <person name="Swayne D.E."/>
        </authorList>
    </citation>
    <scope>NUCLEOTIDE SEQUENCE [LARGE SCALE GENOMIC DNA]</scope>
    <source>
        <strain evidence="1 2">DSM 12555</strain>
    </source>
</reference>
<keyword evidence="2" id="KW-1185">Reference proteome</keyword>
<dbReference type="Proteomes" id="UP000192468">
    <property type="component" value="Unassembled WGS sequence"/>
</dbReference>
<dbReference type="PANTHER" id="PTHR39337">
    <property type="entry name" value="BLR5642 PROTEIN"/>
    <property type="match status" value="1"/>
</dbReference>
<accession>A0A1W1XLS5</accession>
<name>A0A1W1XLS5_9CLOT</name>
<dbReference type="InterPro" id="IPR007438">
    <property type="entry name" value="DUF488"/>
</dbReference>
<organism evidence="1 2">
    <name type="scientific">Clostridium acidisoli DSM 12555</name>
    <dbReference type="NCBI Taxonomy" id="1121291"/>
    <lineage>
        <taxon>Bacteria</taxon>
        <taxon>Bacillati</taxon>
        <taxon>Bacillota</taxon>
        <taxon>Clostridia</taxon>
        <taxon>Eubacteriales</taxon>
        <taxon>Clostridiaceae</taxon>
        <taxon>Clostridium</taxon>
    </lineage>
</organism>
<dbReference type="OrthoDB" id="9789109at2"/>
<gene>
    <name evidence="1" type="ORF">SAMN02745134_02175</name>
</gene>
<protein>
    <submittedName>
        <fullName evidence="1">Uncharacterized protein</fullName>
    </submittedName>
</protein>
<proteinExistence type="predicted"/>
<dbReference type="Pfam" id="PF04343">
    <property type="entry name" value="DUF488"/>
    <property type="match status" value="1"/>
</dbReference>
<dbReference type="PANTHER" id="PTHR39337:SF1">
    <property type="entry name" value="BLR5642 PROTEIN"/>
    <property type="match status" value="1"/>
</dbReference>
<dbReference type="RefSeq" id="WP_084115992.1">
    <property type="nucleotide sequence ID" value="NZ_FWXH01000007.1"/>
</dbReference>
<evidence type="ECO:0000313" key="2">
    <source>
        <dbReference type="Proteomes" id="UP000192468"/>
    </source>
</evidence>
<evidence type="ECO:0000313" key="1">
    <source>
        <dbReference type="EMBL" id="SMC24468.1"/>
    </source>
</evidence>
<dbReference type="STRING" id="1121291.SAMN02745134_02175"/>
<dbReference type="AlphaFoldDB" id="A0A1W1XLS5"/>
<sequence length="205" mass="24129">MGKICYSVNYVNRNLDQFINLLKKYQINCIIDIRENHNIEQIYSSFKRESIKKSLNNIGIYYIDMNREFSLKNGKYSFDDIVVNLDYKRGIERIISGIDKGYKIGLLCEENTTKNYGKASFVAYGLKKNDVYVENIIDEEHVKSQKEIEETFMKVYKIKLIKKVAELSISNIMKNIDLDMDESDFKAEMLEESYEINYKLLLEAL</sequence>
<dbReference type="EMBL" id="FWXH01000007">
    <property type="protein sequence ID" value="SMC24468.1"/>
    <property type="molecule type" value="Genomic_DNA"/>
</dbReference>